<name>A0A7R9ZW47_9DINO</name>
<gene>
    <name evidence="1" type="ORF">PBAH0796_LOCUS1478</name>
</gene>
<organism evidence="1">
    <name type="scientific">Pyrodinium bahamense</name>
    <dbReference type="NCBI Taxonomy" id="73915"/>
    <lineage>
        <taxon>Eukaryota</taxon>
        <taxon>Sar</taxon>
        <taxon>Alveolata</taxon>
        <taxon>Dinophyceae</taxon>
        <taxon>Gonyaulacales</taxon>
        <taxon>Pyrocystaceae</taxon>
        <taxon>Pyrodinium</taxon>
    </lineage>
</organism>
<sequence>MAPLPDAEDGLGERERLSALSDLYLEILQTQEAGRLAGAKMRVMRHNEARYHELNHHFNVTAIRRENGPRFYGLHMTYKAHCQYRRGSRAKWGTCRRTIGRLGWLNKAADP</sequence>
<accession>A0A7R9ZW47</accession>
<dbReference type="AlphaFoldDB" id="A0A7R9ZW47"/>
<evidence type="ECO:0000313" key="1">
    <source>
        <dbReference type="EMBL" id="CAD8345740.1"/>
    </source>
</evidence>
<dbReference type="EMBL" id="HBEG01002645">
    <property type="protein sequence ID" value="CAD8345740.1"/>
    <property type="molecule type" value="Transcribed_RNA"/>
</dbReference>
<reference evidence="1" key="1">
    <citation type="submission" date="2021-01" db="EMBL/GenBank/DDBJ databases">
        <authorList>
            <person name="Corre E."/>
            <person name="Pelletier E."/>
            <person name="Niang G."/>
            <person name="Scheremetjew M."/>
            <person name="Finn R."/>
            <person name="Kale V."/>
            <person name="Holt S."/>
            <person name="Cochrane G."/>
            <person name="Meng A."/>
            <person name="Brown T."/>
            <person name="Cohen L."/>
        </authorList>
    </citation>
    <scope>NUCLEOTIDE SEQUENCE</scope>
    <source>
        <strain evidence="1">Pbaha01</strain>
    </source>
</reference>
<protein>
    <submittedName>
        <fullName evidence="1">Uncharacterized protein</fullName>
    </submittedName>
</protein>
<proteinExistence type="predicted"/>